<dbReference type="EMBL" id="WIXP02000014">
    <property type="protein sequence ID" value="KAF6200055.1"/>
    <property type="molecule type" value="Genomic_DNA"/>
</dbReference>
<reference evidence="8" key="1">
    <citation type="journal article" date="2021" name="Mol. Ecol. Resour.">
        <title>Apolygus lucorum genome provides insights into omnivorousness and mesophyll feeding.</title>
        <authorList>
            <person name="Liu Y."/>
            <person name="Liu H."/>
            <person name="Wang H."/>
            <person name="Huang T."/>
            <person name="Liu B."/>
            <person name="Yang B."/>
            <person name="Yin L."/>
            <person name="Li B."/>
            <person name="Zhang Y."/>
            <person name="Zhang S."/>
            <person name="Jiang F."/>
            <person name="Zhang X."/>
            <person name="Ren Y."/>
            <person name="Wang B."/>
            <person name="Wang S."/>
            <person name="Lu Y."/>
            <person name="Wu K."/>
            <person name="Fan W."/>
            <person name="Wang G."/>
        </authorList>
    </citation>
    <scope>NUCLEOTIDE SEQUENCE</scope>
    <source>
        <strain evidence="8">12Hb</strain>
    </source>
</reference>
<proteinExistence type="predicted"/>
<dbReference type="SUPFAM" id="SSF56672">
    <property type="entry name" value="DNA/RNA polymerases"/>
    <property type="match status" value="1"/>
</dbReference>
<dbReference type="GO" id="GO:0006508">
    <property type="term" value="P:proteolysis"/>
    <property type="evidence" value="ECO:0007669"/>
    <property type="project" value="InterPro"/>
</dbReference>
<feature type="region of interest" description="Disordered" evidence="6">
    <location>
        <begin position="377"/>
        <end position="457"/>
    </location>
</feature>
<dbReference type="PROSITE" id="PS50158">
    <property type="entry name" value="ZF_CCHC"/>
    <property type="match status" value="1"/>
</dbReference>
<dbReference type="SUPFAM" id="SSF57756">
    <property type="entry name" value="Retrovirus zinc finger-like domains"/>
    <property type="match status" value="1"/>
</dbReference>
<keyword evidence="2" id="KW-0548">Nucleotidyltransferase</keyword>
<keyword evidence="9" id="KW-1185">Reference proteome</keyword>
<protein>
    <recommendedName>
        <fullName evidence="7">CCHC-type domain-containing protein</fullName>
    </recommendedName>
</protein>
<feature type="region of interest" description="Disordered" evidence="6">
    <location>
        <begin position="560"/>
        <end position="583"/>
    </location>
</feature>
<dbReference type="InterPro" id="IPR036875">
    <property type="entry name" value="Znf_CCHC_sf"/>
</dbReference>
<dbReference type="GO" id="GO:0071897">
    <property type="term" value="P:DNA biosynthetic process"/>
    <property type="evidence" value="ECO:0007669"/>
    <property type="project" value="UniProtKB-ARBA"/>
</dbReference>
<gene>
    <name evidence="8" type="ORF">GE061_006355</name>
</gene>
<organism evidence="8 9">
    <name type="scientific">Apolygus lucorum</name>
    <name type="common">Small green plant bug</name>
    <name type="synonym">Lygocoris lucorum</name>
    <dbReference type="NCBI Taxonomy" id="248454"/>
    <lineage>
        <taxon>Eukaryota</taxon>
        <taxon>Metazoa</taxon>
        <taxon>Ecdysozoa</taxon>
        <taxon>Arthropoda</taxon>
        <taxon>Hexapoda</taxon>
        <taxon>Insecta</taxon>
        <taxon>Pterygota</taxon>
        <taxon>Neoptera</taxon>
        <taxon>Paraneoptera</taxon>
        <taxon>Hemiptera</taxon>
        <taxon>Heteroptera</taxon>
        <taxon>Panheteroptera</taxon>
        <taxon>Cimicomorpha</taxon>
        <taxon>Miridae</taxon>
        <taxon>Mirini</taxon>
        <taxon>Apolygus</taxon>
    </lineage>
</organism>
<dbReference type="CDD" id="cd00303">
    <property type="entry name" value="retropepsin_like"/>
    <property type="match status" value="1"/>
</dbReference>
<dbReference type="Proteomes" id="UP000466442">
    <property type="component" value="Unassembled WGS sequence"/>
</dbReference>
<dbReference type="InterPro" id="IPR050951">
    <property type="entry name" value="Retrovirus_Pol_polyprotein"/>
</dbReference>
<keyword evidence="4" id="KW-0378">Hydrolase</keyword>
<dbReference type="InterPro" id="IPR021109">
    <property type="entry name" value="Peptidase_aspartic_dom_sf"/>
</dbReference>
<evidence type="ECO:0000256" key="1">
    <source>
        <dbReference type="ARBA" id="ARBA00022679"/>
    </source>
</evidence>
<dbReference type="SUPFAM" id="SSF50630">
    <property type="entry name" value="Acid proteases"/>
    <property type="match status" value="1"/>
</dbReference>
<dbReference type="GO" id="GO:0016779">
    <property type="term" value="F:nucleotidyltransferase activity"/>
    <property type="evidence" value="ECO:0007669"/>
    <property type="project" value="UniProtKB-KW"/>
</dbReference>
<keyword evidence="3" id="KW-0540">Nuclease</keyword>
<evidence type="ECO:0000259" key="7">
    <source>
        <dbReference type="PROSITE" id="PS50158"/>
    </source>
</evidence>
<evidence type="ECO:0000256" key="5">
    <source>
        <dbReference type="PROSITE-ProRule" id="PRU00047"/>
    </source>
</evidence>
<comment type="caution">
    <text evidence="8">The sequence shown here is derived from an EMBL/GenBank/DDBJ whole genome shotgun (WGS) entry which is preliminary data.</text>
</comment>
<dbReference type="PROSITE" id="PS00141">
    <property type="entry name" value="ASP_PROTEASE"/>
    <property type="match status" value="1"/>
</dbReference>
<keyword evidence="5" id="KW-0863">Zinc-finger</keyword>
<dbReference type="AlphaFoldDB" id="A0A8S9WXM1"/>
<keyword evidence="4" id="KW-0255">Endonuclease</keyword>
<dbReference type="GO" id="GO:0004190">
    <property type="term" value="F:aspartic-type endopeptidase activity"/>
    <property type="evidence" value="ECO:0007669"/>
    <property type="project" value="InterPro"/>
</dbReference>
<feature type="domain" description="CCHC-type" evidence="7">
    <location>
        <begin position="193"/>
        <end position="208"/>
    </location>
</feature>
<evidence type="ECO:0000256" key="3">
    <source>
        <dbReference type="ARBA" id="ARBA00022722"/>
    </source>
</evidence>
<evidence type="ECO:0000313" key="8">
    <source>
        <dbReference type="EMBL" id="KAF6200055.1"/>
    </source>
</evidence>
<dbReference type="GO" id="GO:0004519">
    <property type="term" value="F:endonuclease activity"/>
    <property type="evidence" value="ECO:0007669"/>
    <property type="project" value="UniProtKB-KW"/>
</dbReference>
<keyword evidence="5" id="KW-0479">Metal-binding</keyword>
<dbReference type="InterPro" id="IPR043502">
    <property type="entry name" value="DNA/RNA_pol_sf"/>
</dbReference>
<name>A0A8S9WXM1_APOLU</name>
<evidence type="ECO:0000256" key="6">
    <source>
        <dbReference type="SAM" id="MobiDB-lite"/>
    </source>
</evidence>
<keyword evidence="5" id="KW-0862">Zinc</keyword>
<dbReference type="InterPro" id="IPR001878">
    <property type="entry name" value="Znf_CCHC"/>
</dbReference>
<dbReference type="PANTHER" id="PTHR37984:SF5">
    <property type="entry name" value="PROTEIN NYNRIN-LIKE"/>
    <property type="match status" value="1"/>
</dbReference>
<dbReference type="InterPro" id="IPR001969">
    <property type="entry name" value="Aspartic_peptidase_AS"/>
</dbReference>
<evidence type="ECO:0000256" key="2">
    <source>
        <dbReference type="ARBA" id="ARBA00022695"/>
    </source>
</evidence>
<dbReference type="PANTHER" id="PTHR37984">
    <property type="entry name" value="PROTEIN CBG26694"/>
    <property type="match status" value="1"/>
</dbReference>
<evidence type="ECO:0000313" key="9">
    <source>
        <dbReference type="Proteomes" id="UP000466442"/>
    </source>
</evidence>
<accession>A0A8S9WXM1</accession>
<evidence type="ECO:0000256" key="4">
    <source>
        <dbReference type="ARBA" id="ARBA00022759"/>
    </source>
</evidence>
<dbReference type="OrthoDB" id="6630337at2759"/>
<dbReference type="Gene3D" id="3.10.10.10">
    <property type="entry name" value="HIV Type 1 Reverse Transcriptase, subunit A, domain 1"/>
    <property type="match status" value="1"/>
</dbReference>
<dbReference type="GO" id="GO:0008270">
    <property type="term" value="F:zinc ion binding"/>
    <property type="evidence" value="ECO:0007669"/>
    <property type="project" value="UniProtKB-KW"/>
</dbReference>
<feature type="compositionally biased region" description="Basic and acidic residues" evidence="6">
    <location>
        <begin position="383"/>
        <end position="393"/>
    </location>
</feature>
<sequence length="583" mass="64752">MFLELDPWDPDEVGAISVSSYFRLFEDVAGTLSQQKRIRLLRAKMRGTAKQFMIDNMGSYEGENPYLYMKQAMIQWYERDNPGKAAASLCTLKRQPAETLRQFAEKIRQLAQIAVQEEGAELNAAQKTQWVRRKVLKAFIRGVGKEVGSHLLSTEPTTIEAALKRAEELEETLGERDEVEVRWDLSAVQQGDRKCYACGAFGHFAARCASRGTNVSRDVGHITIIEKPMSRTLRMNATLNNESRSLILDTGAAVSVLTVPVRGTPILPTNATAWGADGYPLKFRGEQQVQVNLGGVEFDHTFLVFEQEGTGLDLLGMDILKKIPMVIRADRHEVTLLKGDEREGVPVAGVRATETIDKIDDLPTAVVRSEASAKVLNTSGTEVRNHPGTEVHRQTGTKVPHHPGTEVHQQTGTEVRTDPGTEVRPTTDTNVISKDDPVDTSIVNEPVSSDKDDPADEEEQELTFAERWTASEKEIMKQLQRKHAEKQEVETNRLQNILVKYPQMFQKPSREGCKLEVAHRVETGEPPPVNVQPYPIPRALRDGVAELLTSMLANGIIRPLSSPWNAPGCESRKEPRLGNGDGG</sequence>
<dbReference type="Gene3D" id="2.40.70.10">
    <property type="entry name" value="Acid Proteases"/>
    <property type="match status" value="1"/>
</dbReference>
<dbReference type="GO" id="GO:0003676">
    <property type="term" value="F:nucleic acid binding"/>
    <property type="evidence" value="ECO:0007669"/>
    <property type="project" value="InterPro"/>
</dbReference>
<keyword evidence="1" id="KW-0808">Transferase</keyword>